<evidence type="ECO:0000256" key="1">
    <source>
        <dbReference type="ARBA" id="ARBA00004239"/>
    </source>
</evidence>
<reference evidence="10" key="1">
    <citation type="submission" date="2021-06" db="EMBL/GenBank/DDBJ databases">
        <authorList>
            <person name="Hodson N. C."/>
            <person name="Mongue J. A."/>
            <person name="Jaron S. K."/>
        </authorList>
    </citation>
    <scope>NUCLEOTIDE SEQUENCE</scope>
</reference>
<evidence type="ECO:0000256" key="6">
    <source>
        <dbReference type="PIRSR" id="PIRSR615527-1"/>
    </source>
</evidence>
<keyword evidence="9" id="KW-0812">Transmembrane</keyword>
<dbReference type="PROSITE" id="PS51273">
    <property type="entry name" value="GATASE_TYPE_1"/>
    <property type="match status" value="1"/>
</dbReference>
<evidence type="ECO:0000313" key="10">
    <source>
        <dbReference type="EMBL" id="CAG7834539.1"/>
    </source>
</evidence>
<evidence type="ECO:0000256" key="9">
    <source>
        <dbReference type="SAM" id="Phobius"/>
    </source>
</evidence>
<keyword evidence="4" id="KW-0732">Signal</keyword>
<evidence type="ECO:0000256" key="3">
    <source>
        <dbReference type="ARBA" id="ARBA00022525"/>
    </source>
</evidence>
<dbReference type="InterPro" id="IPR015527">
    <property type="entry name" value="Pept_C26_g-glut_hydrolase"/>
</dbReference>
<keyword evidence="11" id="KW-1185">Reference proteome</keyword>
<evidence type="ECO:0000256" key="7">
    <source>
        <dbReference type="PROSITE-ProRule" id="PRU00607"/>
    </source>
</evidence>
<comment type="similarity">
    <text evidence="2">Belongs to the peptidase C26 family.</text>
</comment>
<dbReference type="GO" id="GO:0034722">
    <property type="term" value="F:gamma-glutamyl-peptidase activity"/>
    <property type="evidence" value="ECO:0007669"/>
    <property type="project" value="UniProtKB-UniRule"/>
</dbReference>
<dbReference type="EC" id="3.4.19.9" evidence="7"/>
<protein>
    <recommendedName>
        <fullName evidence="7">folate gamma-glutamyl hydrolase</fullName>
        <ecNumber evidence="7">3.4.19.9</ecNumber>
    </recommendedName>
</protein>
<sequence length="438" mass="49553">MFWSINKSRGDLNSDKRAFAMTIDETAADADTTGEERSCASTRSTESDGSPNISSSPESPERKVTSSLSSGSMSFYKSKSKPFTWTLSLLVLSVVSMWLCIVFYLLPSQPKNEDLTWTWTEPEDQSSKLNQRPIIGVLTQEYKFYDWHPSSQHHIFANSDKFPKPNGHNLYIAASYIQFIEGAGARAVPILANGDEAYLRKIFKSVNGILFPGGAVPFNDSLYGKAGRLLLQLAREANDRGDYFPMWGTCLGFEFMLYTASGSQEIRADCGAVNVVDRLKFTEAASKSRLFGNAKKSVISALGTKKVTINFHKYCITPENFTKFNLDQEYQILSINYDSTSKLSYVSSVEHKRYPFYAVQFHPEKVLYEWTTKEKIPHSREAIESSQYFANYLIDEAKKNNHTFESQEEENRNLIYNYIPTFTGANGSTFGQTYFFAL</sequence>
<dbReference type="PROSITE" id="PS51275">
    <property type="entry name" value="PEPTIDASE_C26_GGH"/>
    <property type="match status" value="1"/>
</dbReference>
<dbReference type="FunFam" id="3.40.50.880:FF:000024">
    <property type="entry name" value="Folate gamma-glutamyl hydrolase"/>
    <property type="match status" value="1"/>
</dbReference>
<feature type="active site" description="Proton donor" evidence="6">
    <location>
        <position position="362"/>
    </location>
</feature>
<evidence type="ECO:0000256" key="8">
    <source>
        <dbReference type="SAM" id="MobiDB-lite"/>
    </source>
</evidence>
<comment type="subcellular location">
    <subcellularLocation>
        <location evidence="1">Secreted</location>
        <location evidence="1">Extracellular space</location>
    </subcellularLocation>
</comment>
<evidence type="ECO:0000256" key="4">
    <source>
        <dbReference type="ARBA" id="ARBA00022729"/>
    </source>
</evidence>
<keyword evidence="9" id="KW-0472">Membrane</keyword>
<dbReference type="Pfam" id="PF07722">
    <property type="entry name" value="Peptidase_C26"/>
    <property type="match status" value="1"/>
</dbReference>
<feature type="compositionally biased region" description="Low complexity" evidence="8">
    <location>
        <begin position="47"/>
        <end position="58"/>
    </location>
</feature>
<feature type="active site" evidence="7">
    <location>
        <position position="362"/>
    </location>
</feature>
<dbReference type="PANTHER" id="PTHR11315:SF0">
    <property type="entry name" value="FOLATE GAMMA-GLUTAMYL HYDROLASE"/>
    <property type="match status" value="1"/>
</dbReference>
<dbReference type="InterPro" id="IPR011697">
    <property type="entry name" value="Peptidase_C26"/>
</dbReference>
<dbReference type="OrthoDB" id="64220at2759"/>
<organism evidence="10 11">
    <name type="scientific">Allacma fusca</name>
    <dbReference type="NCBI Taxonomy" id="39272"/>
    <lineage>
        <taxon>Eukaryota</taxon>
        <taxon>Metazoa</taxon>
        <taxon>Ecdysozoa</taxon>
        <taxon>Arthropoda</taxon>
        <taxon>Hexapoda</taxon>
        <taxon>Collembola</taxon>
        <taxon>Symphypleona</taxon>
        <taxon>Sminthuridae</taxon>
        <taxon>Allacma</taxon>
    </lineage>
</organism>
<comment type="caution">
    <text evidence="10">The sequence shown here is derived from an EMBL/GenBank/DDBJ whole genome shotgun (WGS) entry which is preliminary data.</text>
</comment>
<dbReference type="GO" id="GO:0005576">
    <property type="term" value="C:extracellular region"/>
    <property type="evidence" value="ECO:0007669"/>
    <property type="project" value="UniProtKB-SubCell"/>
</dbReference>
<proteinExistence type="inferred from homology"/>
<name>A0A8J2PVD4_9HEXA</name>
<evidence type="ECO:0000313" key="11">
    <source>
        <dbReference type="Proteomes" id="UP000708208"/>
    </source>
</evidence>
<comment type="catalytic activity">
    <reaction evidence="7">
        <text>(6S)-5,6,7,8-tetrahydrofolyl-(gamma-L-Glu)(n) + (n-1) H2O = (6S)-5,6,7,8-tetrahydrofolate + (n-1) L-glutamate</text>
        <dbReference type="Rhea" id="RHEA:56784"/>
        <dbReference type="Rhea" id="RHEA-COMP:14738"/>
        <dbReference type="ChEBI" id="CHEBI:15377"/>
        <dbReference type="ChEBI" id="CHEBI:29985"/>
        <dbReference type="ChEBI" id="CHEBI:57453"/>
        <dbReference type="ChEBI" id="CHEBI:141005"/>
        <dbReference type="EC" id="3.4.19.9"/>
    </reaction>
</comment>
<feature type="region of interest" description="Disordered" evidence="8">
    <location>
        <begin position="25"/>
        <end position="75"/>
    </location>
</feature>
<dbReference type="Proteomes" id="UP000708208">
    <property type="component" value="Unassembled WGS sequence"/>
</dbReference>
<accession>A0A8J2PVD4</accession>
<feature type="compositionally biased region" description="Low complexity" evidence="8">
    <location>
        <begin position="65"/>
        <end position="75"/>
    </location>
</feature>
<keyword evidence="9" id="KW-1133">Transmembrane helix</keyword>
<keyword evidence="3" id="KW-0964">Secreted</keyword>
<dbReference type="EMBL" id="CAJVCH010570277">
    <property type="protein sequence ID" value="CAG7834539.1"/>
    <property type="molecule type" value="Genomic_DNA"/>
</dbReference>
<dbReference type="GO" id="GO:0005773">
    <property type="term" value="C:vacuole"/>
    <property type="evidence" value="ECO:0007669"/>
    <property type="project" value="TreeGrafter"/>
</dbReference>
<dbReference type="AlphaFoldDB" id="A0A8J2PVD4"/>
<dbReference type="PANTHER" id="PTHR11315">
    <property type="entry name" value="PROTEASE FAMILY C26 GAMMA-GLUTAMYL HYDROLASE"/>
    <property type="match status" value="1"/>
</dbReference>
<evidence type="ECO:0000256" key="5">
    <source>
        <dbReference type="ARBA" id="ARBA00022801"/>
    </source>
</evidence>
<keyword evidence="5 7" id="KW-0378">Hydrolase</keyword>
<gene>
    <name evidence="10" type="ORF">AFUS01_LOCUS44036</name>
</gene>
<evidence type="ECO:0000256" key="2">
    <source>
        <dbReference type="ARBA" id="ARBA00011083"/>
    </source>
</evidence>
<feature type="active site" description="Nucleophile" evidence="6 7">
    <location>
        <position position="250"/>
    </location>
</feature>
<dbReference type="GO" id="GO:0046900">
    <property type="term" value="P:tetrahydrofolylpolyglutamate metabolic process"/>
    <property type="evidence" value="ECO:0007669"/>
    <property type="project" value="TreeGrafter"/>
</dbReference>
<feature type="transmembrane region" description="Helical" evidence="9">
    <location>
        <begin position="83"/>
        <end position="106"/>
    </location>
</feature>